<dbReference type="EMBL" id="QGMK01000367">
    <property type="protein sequence ID" value="TVY82119.1"/>
    <property type="molecule type" value="Genomic_DNA"/>
</dbReference>
<evidence type="ECO:0000313" key="3">
    <source>
        <dbReference type="EMBL" id="TVY82119.1"/>
    </source>
</evidence>
<keyword evidence="4" id="KW-1185">Reference proteome</keyword>
<evidence type="ECO:0000259" key="2">
    <source>
        <dbReference type="Pfam" id="PF20150"/>
    </source>
</evidence>
<protein>
    <recommendedName>
        <fullName evidence="2">2EXR domain-containing protein</fullName>
    </recommendedName>
</protein>
<dbReference type="PANTHER" id="PTHR35910:SF6">
    <property type="entry name" value="2EXR DOMAIN-CONTAINING PROTEIN"/>
    <property type="match status" value="1"/>
</dbReference>
<gene>
    <name evidence="3" type="ORF">LSUE1_G004144</name>
</gene>
<dbReference type="OrthoDB" id="3540241at2759"/>
<feature type="region of interest" description="Disordered" evidence="1">
    <location>
        <begin position="84"/>
        <end position="116"/>
    </location>
</feature>
<dbReference type="PANTHER" id="PTHR35910">
    <property type="entry name" value="2EXR DOMAIN-CONTAINING PROTEIN"/>
    <property type="match status" value="1"/>
</dbReference>
<name>A0A8T9C8M7_9HELO</name>
<evidence type="ECO:0000256" key="1">
    <source>
        <dbReference type="SAM" id="MobiDB-lite"/>
    </source>
</evidence>
<organism evidence="3 4">
    <name type="scientific">Lachnellula suecica</name>
    <dbReference type="NCBI Taxonomy" id="602035"/>
    <lineage>
        <taxon>Eukaryota</taxon>
        <taxon>Fungi</taxon>
        <taxon>Dikarya</taxon>
        <taxon>Ascomycota</taxon>
        <taxon>Pezizomycotina</taxon>
        <taxon>Leotiomycetes</taxon>
        <taxon>Helotiales</taxon>
        <taxon>Lachnaceae</taxon>
        <taxon>Lachnellula</taxon>
    </lineage>
</organism>
<evidence type="ECO:0000313" key="4">
    <source>
        <dbReference type="Proteomes" id="UP000469558"/>
    </source>
</evidence>
<feature type="compositionally biased region" description="Basic and acidic residues" evidence="1">
    <location>
        <begin position="106"/>
        <end position="116"/>
    </location>
</feature>
<feature type="domain" description="2EXR" evidence="2">
    <location>
        <begin position="27"/>
        <end position="178"/>
    </location>
</feature>
<accession>A0A8T9C8M7</accession>
<dbReference type="Proteomes" id="UP000469558">
    <property type="component" value="Unassembled WGS sequence"/>
</dbReference>
<feature type="region of interest" description="Disordered" evidence="1">
    <location>
        <begin position="1"/>
        <end position="25"/>
    </location>
</feature>
<sequence length="602" mass="69056">MPPKKSKSKQKTTLSKSKLKSRPQSLQFSDLPEHIRLKVWKYACSVPRVVELFEFHDTTVNGRYLDDMEENEFWDMLARADSPEEALVEDEGNEQSSGPGDDGDNNEMRKTRKEKLNPELVTITMSKTRPPAILAACRESRIQGLAIYKAVDDGIRTKTTKYAHLDRPIYVNPEVDVIFRGHTACDKGDAFRIRCKEPLGVRYNEQIAHTEPVAFTRTLAVDLVALTKTWKRITEQEISSLFYEMSVLEKREDEAKRILGTCKPGVEEVATLMIVREIAKCAERGLRNLAIVVGNDDDASEFNLAPLEQDCTKMSPRERGAMNEAESLRVNLAKHWERLCEEDGSIFKNIPLPNIQVVTVERVALKSFAVFPKLPVEIQQMIWQFALHTPRVISLAQDRETYEPYLSSNSRIPAMLSVCHASRELILKSTTFQELPTREWEAGYEFYNPLVDIVRLEQDPEGEPKDFAKYNIRSVGIPFGPHTYAWAFKGKDAKAFHGLEEIVVLLGQPRIGCHISAEPVSEDLPLNPELRNDGRADLKMYLSKLRHELKKASQSWKAYQRRRERQGKSSPDWIMPTVRVAIMKEEWQTKSPYLYQQETMRE</sequence>
<dbReference type="AlphaFoldDB" id="A0A8T9C8M7"/>
<dbReference type="InterPro" id="IPR045518">
    <property type="entry name" value="2EXR"/>
</dbReference>
<proteinExistence type="predicted"/>
<feature type="domain" description="2EXR" evidence="2">
    <location>
        <begin position="368"/>
        <end position="453"/>
    </location>
</feature>
<reference evidence="3 4" key="1">
    <citation type="submission" date="2018-05" db="EMBL/GenBank/DDBJ databases">
        <title>Genome sequencing and assembly of the regulated plant pathogen Lachnellula willkommii and related sister species for the development of diagnostic species identification markers.</title>
        <authorList>
            <person name="Giroux E."/>
            <person name="Bilodeau G."/>
        </authorList>
    </citation>
    <scope>NUCLEOTIDE SEQUENCE [LARGE SCALE GENOMIC DNA]</scope>
    <source>
        <strain evidence="3 4">CBS 268.59</strain>
    </source>
</reference>
<feature type="compositionally biased region" description="Basic residues" evidence="1">
    <location>
        <begin position="1"/>
        <end position="10"/>
    </location>
</feature>
<feature type="compositionally biased region" description="Acidic residues" evidence="1">
    <location>
        <begin position="84"/>
        <end position="93"/>
    </location>
</feature>
<dbReference type="Pfam" id="PF20150">
    <property type="entry name" value="2EXR"/>
    <property type="match status" value="2"/>
</dbReference>
<comment type="caution">
    <text evidence="3">The sequence shown here is derived from an EMBL/GenBank/DDBJ whole genome shotgun (WGS) entry which is preliminary data.</text>
</comment>